<feature type="transmembrane region" description="Helical" evidence="8">
    <location>
        <begin position="151"/>
        <end position="168"/>
    </location>
</feature>
<sequence length="225" mass="24539">MRDPNAVYLALYSRSLCCEVRTASIAIAAYYLVSNLVVCAGMAVWIINGIDLGGFSHPGYLTHGQKEFDITTNFLLLIVPAISCVLALVGLRRGCSTHLVPLIAQLYVDVGLSVMSLFCSSWGLPGTPTIEQTNRLVSHLTGGRVLGPQEMSRITMIFGLLFVLYLLAKVHAAHIMAKCYYVLKLAENGNNSQKVEKGVSVQLPSYDDAVKLPPKDQPPVYQQLP</sequence>
<dbReference type="Proteomes" id="UP001221898">
    <property type="component" value="Unassembled WGS sequence"/>
</dbReference>
<comment type="similarity">
    <text evidence="2">Belongs to the LAPTM4/LAPTM5 transporter family.</text>
</comment>
<evidence type="ECO:0000256" key="5">
    <source>
        <dbReference type="ARBA" id="ARBA00022989"/>
    </source>
</evidence>
<dbReference type="Pfam" id="PF03821">
    <property type="entry name" value="Mtp"/>
    <property type="match status" value="1"/>
</dbReference>
<evidence type="ECO:0000256" key="4">
    <source>
        <dbReference type="ARBA" id="ARBA00022692"/>
    </source>
</evidence>
<keyword evidence="3" id="KW-0813">Transport</keyword>
<dbReference type="EMBL" id="JAINUG010000320">
    <property type="protein sequence ID" value="KAJ8378443.1"/>
    <property type="molecule type" value="Genomic_DNA"/>
</dbReference>
<name>A0AAD7W3W6_9TELE</name>
<accession>A0AAD7W3W6</accession>
<evidence type="ECO:0000256" key="8">
    <source>
        <dbReference type="SAM" id="Phobius"/>
    </source>
</evidence>
<evidence type="ECO:0000313" key="10">
    <source>
        <dbReference type="Proteomes" id="UP001221898"/>
    </source>
</evidence>
<proteinExistence type="inferred from homology"/>
<keyword evidence="10" id="KW-1185">Reference proteome</keyword>
<gene>
    <name evidence="9" type="ORF">AAFF_G00242580</name>
</gene>
<dbReference type="InterPro" id="IPR051115">
    <property type="entry name" value="LAPTM_transporter"/>
</dbReference>
<dbReference type="GO" id="GO:0012505">
    <property type="term" value="C:endomembrane system"/>
    <property type="evidence" value="ECO:0007669"/>
    <property type="project" value="UniProtKB-SubCell"/>
</dbReference>
<protein>
    <submittedName>
        <fullName evidence="9">Uncharacterized protein</fullName>
    </submittedName>
</protein>
<keyword evidence="4 8" id="KW-0812">Transmembrane</keyword>
<feature type="transmembrane region" description="Helical" evidence="8">
    <location>
        <begin position="70"/>
        <end position="91"/>
    </location>
</feature>
<feature type="transmembrane region" description="Helical" evidence="8">
    <location>
        <begin position="29"/>
        <end position="50"/>
    </location>
</feature>
<comment type="caution">
    <text evidence="9">The sequence shown here is derived from an EMBL/GenBank/DDBJ whole genome shotgun (WGS) entry which is preliminary data.</text>
</comment>
<dbReference type="InterPro" id="IPR004687">
    <property type="entry name" value="LAPTM4/5"/>
</dbReference>
<feature type="transmembrane region" description="Helical" evidence="8">
    <location>
        <begin position="103"/>
        <end position="124"/>
    </location>
</feature>
<feature type="region of interest" description="Disordered" evidence="7">
    <location>
        <begin position="206"/>
        <end position="225"/>
    </location>
</feature>
<evidence type="ECO:0000256" key="6">
    <source>
        <dbReference type="ARBA" id="ARBA00023136"/>
    </source>
</evidence>
<evidence type="ECO:0000256" key="2">
    <source>
        <dbReference type="ARBA" id="ARBA00010076"/>
    </source>
</evidence>
<reference evidence="9" key="1">
    <citation type="journal article" date="2023" name="Science">
        <title>Genome structures resolve the early diversification of teleost fishes.</title>
        <authorList>
            <person name="Parey E."/>
            <person name="Louis A."/>
            <person name="Montfort J."/>
            <person name="Bouchez O."/>
            <person name="Roques C."/>
            <person name="Iampietro C."/>
            <person name="Lluch J."/>
            <person name="Castinel A."/>
            <person name="Donnadieu C."/>
            <person name="Desvignes T."/>
            <person name="Floi Bucao C."/>
            <person name="Jouanno E."/>
            <person name="Wen M."/>
            <person name="Mejri S."/>
            <person name="Dirks R."/>
            <person name="Jansen H."/>
            <person name="Henkel C."/>
            <person name="Chen W.J."/>
            <person name="Zahm M."/>
            <person name="Cabau C."/>
            <person name="Klopp C."/>
            <person name="Thompson A.W."/>
            <person name="Robinson-Rechavi M."/>
            <person name="Braasch I."/>
            <person name="Lecointre G."/>
            <person name="Bobe J."/>
            <person name="Postlethwait J.H."/>
            <person name="Berthelot C."/>
            <person name="Roest Crollius H."/>
            <person name="Guiguen Y."/>
        </authorList>
    </citation>
    <scope>NUCLEOTIDE SEQUENCE</scope>
    <source>
        <strain evidence="9">NC1722</strain>
    </source>
</reference>
<dbReference type="AlphaFoldDB" id="A0AAD7W3W6"/>
<evidence type="ECO:0000256" key="1">
    <source>
        <dbReference type="ARBA" id="ARBA00004127"/>
    </source>
</evidence>
<dbReference type="GO" id="GO:0005765">
    <property type="term" value="C:lysosomal membrane"/>
    <property type="evidence" value="ECO:0007669"/>
    <property type="project" value="TreeGrafter"/>
</dbReference>
<evidence type="ECO:0000313" key="9">
    <source>
        <dbReference type="EMBL" id="KAJ8378443.1"/>
    </source>
</evidence>
<keyword evidence="6 8" id="KW-0472">Membrane</keyword>
<dbReference type="PANTHER" id="PTHR12479">
    <property type="entry name" value="LYSOSOMAL-ASSOCIATED TRANSMEMBRANE PROTEIN"/>
    <property type="match status" value="1"/>
</dbReference>
<organism evidence="9 10">
    <name type="scientific">Aldrovandia affinis</name>
    <dbReference type="NCBI Taxonomy" id="143900"/>
    <lineage>
        <taxon>Eukaryota</taxon>
        <taxon>Metazoa</taxon>
        <taxon>Chordata</taxon>
        <taxon>Craniata</taxon>
        <taxon>Vertebrata</taxon>
        <taxon>Euteleostomi</taxon>
        <taxon>Actinopterygii</taxon>
        <taxon>Neopterygii</taxon>
        <taxon>Teleostei</taxon>
        <taxon>Notacanthiformes</taxon>
        <taxon>Halosauridae</taxon>
        <taxon>Aldrovandia</taxon>
    </lineage>
</organism>
<comment type="subcellular location">
    <subcellularLocation>
        <location evidence="1">Endomembrane system</location>
        <topology evidence="1">Multi-pass membrane protein</topology>
    </subcellularLocation>
</comment>
<dbReference type="PANTHER" id="PTHR12479:SF2">
    <property type="entry name" value="LYSOSOMAL-ASSOCIATED TRANSMEMBRANE PROTEIN 5"/>
    <property type="match status" value="1"/>
</dbReference>
<evidence type="ECO:0000256" key="7">
    <source>
        <dbReference type="SAM" id="MobiDB-lite"/>
    </source>
</evidence>
<keyword evidence="5 8" id="KW-1133">Transmembrane helix</keyword>
<evidence type="ECO:0000256" key="3">
    <source>
        <dbReference type="ARBA" id="ARBA00022448"/>
    </source>
</evidence>